<name>M5RRM9_9BACT</name>
<proteinExistence type="predicted"/>
<dbReference type="RefSeq" id="WP_008692440.1">
    <property type="nucleotide sequence ID" value="NZ_ANOG01000162.1"/>
</dbReference>
<dbReference type="EMBL" id="ANOG01000162">
    <property type="protein sequence ID" value="EMI21998.1"/>
    <property type="molecule type" value="Genomic_DNA"/>
</dbReference>
<reference evidence="2 3" key="1">
    <citation type="journal article" date="2013" name="Mar. Genomics">
        <title>Expression of sulfatases in Rhodopirellula baltica and the diversity of sulfatases in the genus Rhodopirellula.</title>
        <authorList>
            <person name="Wegner C.E."/>
            <person name="Richter-Heitmann T."/>
            <person name="Klindworth A."/>
            <person name="Klockow C."/>
            <person name="Richter M."/>
            <person name="Achstetter T."/>
            <person name="Glockner F.O."/>
            <person name="Harder J."/>
        </authorList>
    </citation>
    <scope>NUCLEOTIDE SEQUENCE [LARGE SCALE GENOMIC DNA]</scope>
    <source>
        <strain evidence="2 3">SM1</strain>
    </source>
</reference>
<dbReference type="OrthoDB" id="661223at2"/>
<gene>
    <name evidence="2" type="ORF">RMSM_01075</name>
</gene>
<sequence>MSTITNSPKLLKGGIVLMDAGSGAVQRIISLQYNPETVSRTLQVQAAESSGQGGDRSEALRLTGPPVETIKLDAEIDATDHLEHPQQSPNQTAIEFGIQPQLAALETIIYPTSGHLRQNDAEQAGGTLEISAMQAPLTIFVWSKSRIAPVRITDFSIEEQFFDPDLNPIRAKVSLGMRVLNVNDLGFRHRGGSLFMNYHQQKEQLAAMHAGGRFSTLGIGGIPS</sequence>
<dbReference type="AlphaFoldDB" id="M5RRM9"/>
<evidence type="ECO:0000313" key="2">
    <source>
        <dbReference type="EMBL" id="EMI21998.1"/>
    </source>
</evidence>
<organism evidence="2 3">
    <name type="scientific">Rhodopirellula maiorica SM1</name>
    <dbReference type="NCBI Taxonomy" id="1265738"/>
    <lineage>
        <taxon>Bacteria</taxon>
        <taxon>Pseudomonadati</taxon>
        <taxon>Planctomycetota</taxon>
        <taxon>Planctomycetia</taxon>
        <taxon>Pirellulales</taxon>
        <taxon>Pirellulaceae</taxon>
        <taxon>Novipirellula</taxon>
    </lineage>
</organism>
<evidence type="ECO:0000313" key="3">
    <source>
        <dbReference type="Proteomes" id="UP000011991"/>
    </source>
</evidence>
<accession>M5RRM9</accession>
<evidence type="ECO:0000259" key="1">
    <source>
        <dbReference type="Pfam" id="PF19266"/>
    </source>
</evidence>
<dbReference type="Proteomes" id="UP000011991">
    <property type="component" value="Unassembled WGS sequence"/>
</dbReference>
<dbReference type="InterPro" id="IPR045361">
    <property type="entry name" value="CIS_tube_prot_N"/>
</dbReference>
<protein>
    <submittedName>
        <fullName evidence="2">Signal peptide protein</fullName>
    </submittedName>
</protein>
<dbReference type="Pfam" id="PF19266">
    <property type="entry name" value="CIS_tube"/>
    <property type="match status" value="1"/>
</dbReference>
<comment type="caution">
    <text evidence="2">The sequence shown here is derived from an EMBL/GenBank/DDBJ whole genome shotgun (WGS) entry which is preliminary data.</text>
</comment>
<dbReference type="PATRIC" id="fig|1265738.3.peg.1073"/>
<keyword evidence="3" id="KW-1185">Reference proteome</keyword>
<feature type="domain" description="Contractile injection system tube protein N-terminal" evidence="1">
    <location>
        <begin position="26"/>
        <end position="176"/>
    </location>
</feature>